<accession>A0A7S4IHI0</accession>
<feature type="region of interest" description="Disordered" evidence="1">
    <location>
        <begin position="19"/>
        <end position="40"/>
    </location>
</feature>
<organism evidence="2">
    <name type="scientific">Odontella aurita</name>
    <dbReference type="NCBI Taxonomy" id="265563"/>
    <lineage>
        <taxon>Eukaryota</taxon>
        <taxon>Sar</taxon>
        <taxon>Stramenopiles</taxon>
        <taxon>Ochrophyta</taxon>
        <taxon>Bacillariophyta</taxon>
        <taxon>Mediophyceae</taxon>
        <taxon>Biddulphiophycidae</taxon>
        <taxon>Eupodiscales</taxon>
        <taxon>Odontellaceae</taxon>
        <taxon>Odontella</taxon>
    </lineage>
</organism>
<evidence type="ECO:0000256" key="1">
    <source>
        <dbReference type="SAM" id="MobiDB-lite"/>
    </source>
</evidence>
<sequence>MYRRLTCAAVVVDPSVRGRAQRRPGGKKLEGVEWAEDGVGGGDGDASAALGVQNLGDESTITQVHPKMLCDALWAEASKPVDEGGVGSELVQGEVVSVAYAENKGGDKENKKKKVTGATLADGTTIRADAI</sequence>
<evidence type="ECO:0000313" key="2">
    <source>
        <dbReference type="EMBL" id="CAE2229620.1"/>
    </source>
</evidence>
<protein>
    <submittedName>
        <fullName evidence="2">Uncharacterized protein</fullName>
    </submittedName>
</protein>
<proteinExistence type="predicted"/>
<dbReference type="AlphaFoldDB" id="A0A7S4IHI0"/>
<name>A0A7S4IHI0_9STRA</name>
<reference evidence="2" key="1">
    <citation type="submission" date="2021-01" db="EMBL/GenBank/DDBJ databases">
        <authorList>
            <person name="Corre E."/>
            <person name="Pelletier E."/>
            <person name="Niang G."/>
            <person name="Scheremetjew M."/>
            <person name="Finn R."/>
            <person name="Kale V."/>
            <person name="Holt S."/>
            <person name="Cochrane G."/>
            <person name="Meng A."/>
            <person name="Brown T."/>
            <person name="Cohen L."/>
        </authorList>
    </citation>
    <scope>NUCLEOTIDE SEQUENCE</scope>
    <source>
        <strain evidence="2">Isolate 1302-5</strain>
    </source>
</reference>
<dbReference type="EMBL" id="HBKQ01016942">
    <property type="protein sequence ID" value="CAE2229620.1"/>
    <property type="molecule type" value="Transcribed_RNA"/>
</dbReference>
<gene>
    <name evidence="2" type="ORF">OAUR00152_LOCUS11432</name>
</gene>